<evidence type="ECO:0000313" key="1">
    <source>
        <dbReference type="EMBL" id="ONI29672.1"/>
    </source>
</evidence>
<dbReference type="PANTHER" id="PTHR31286">
    <property type="entry name" value="GLYCINE-RICH CELL WALL STRUCTURAL PROTEIN 1.8-LIKE"/>
    <property type="match status" value="1"/>
</dbReference>
<keyword evidence="2" id="KW-1185">Reference proteome</keyword>
<proteinExistence type="predicted"/>
<dbReference type="eggNOG" id="KOG1075">
    <property type="taxonomic scope" value="Eukaryota"/>
</dbReference>
<dbReference type="Gramene" id="ONI29672">
    <property type="protein sequence ID" value="ONI29672"/>
    <property type="gene ID" value="PRUPE_1G208200"/>
</dbReference>
<evidence type="ECO:0000313" key="2">
    <source>
        <dbReference type="Proteomes" id="UP000006882"/>
    </source>
</evidence>
<accession>M5XIL7</accession>
<dbReference type="AlphaFoldDB" id="M5XIL7"/>
<dbReference type="HOGENOM" id="CLU_931885_0_0_1"/>
<dbReference type="PANTHER" id="PTHR31286:SF99">
    <property type="entry name" value="DUF4283 DOMAIN-CONTAINING PROTEIN"/>
    <property type="match status" value="1"/>
</dbReference>
<protein>
    <submittedName>
        <fullName evidence="1">Uncharacterized protein</fullName>
    </submittedName>
</protein>
<sequence>MTEGSPEVFMKDFGMHKWSRALEDSMPSESDLSPMIELDNNQAFPKALGSGTFRDKLMQKGWKLVDLVNDYFVVKFNLEEDLHFVLTGGPWIVADRCRPVFGDAEMGFCPTSATITRMVAWIHVSAIQLECFGICALKKIVNLLSKLLKIDALTIAQHRGKFTRLCVKLDLSKPLKAFGLLDICYLCGKYGHKRENYELKADVSAPNIGEGSTKGHNPTGPDAKMGQVDSVDTMEELRGPWMIVQPCRKSKVVVKYGDSKVSGGQSQGLRFEKLRQVRENFGDVEASGHGGDKQAIVPT</sequence>
<dbReference type="Proteomes" id="UP000006882">
    <property type="component" value="Chromosome G1"/>
</dbReference>
<name>M5XIL7_PRUPE</name>
<dbReference type="InterPro" id="IPR040256">
    <property type="entry name" value="At4g02000-like"/>
</dbReference>
<reference evidence="1 2" key="1">
    <citation type="journal article" date="2013" name="Nat. Genet.">
        <title>The high-quality draft genome of peach (Prunus persica) identifies unique patterns of genetic diversity, domestication and genome evolution.</title>
        <authorList>
            <consortium name="International Peach Genome Initiative"/>
            <person name="Verde I."/>
            <person name="Abbott A.G."/>
            <person name="Scalabrin S."/>
            <person name="Jung S."/>
            <person name="Shu S."/>
            <person name="Marroni F."/>
            <person name="Zhebentyayeva T."/>
            <person name="Dettori M.T."/>
            <person name="Grimwood J."/>
            <person name="Cattonaro F."/>
            <person name="Zuccolo A."/>
            <person name="Rossini L."/>
            <person name="Jenkins J."/>
            <person name="Vendramin E."/>
            <person name="Meisel L.A."/>
            <person name="Decroocq V."/>
            <person name="Sosinski B."/>
            <person name="Prochnik S."/>
            <person name="Mitros T."/>
            <person name="Policriti A."/>
            <person name="Cipriani G."/>
            <person name="Dondini L."/>
            <person name="Ficklin S."/>
            <person name="Goodstein D.M."/>
            <person name="Xuan P."/>
            <person name="Del Fabbro C."/>
            <person name="Aramini V."/>
            <person name="Copetti D."/>
            <person name="Gonzalez S."/>
            <person name="Horner D.S."/>
            <person name="Falchi R."/>
            <person name="Lucas S."/>
            <person name="Mica E."/>
            <person name="Maldonado J."/>
            <person name="Lazzari B."/>
            <person name="Bielenberg D."/>
            <person name="Pirona R."/>
            <person name="Miculan M."/>
            <person name="Barakat A."/>
            <person name="Testolin R."/>
            <person name="Stella A."/>
            <person name="Tartarini S."/>
            <person name="Tonutti P."/>
            <person name="Arus P."/>
            <person name="Orellana A."/>
            <person name="Wells C."/>
            <person name="Main D."/>
            <person name="Vizzotto G."/>
            <person name="Silva H."/>
            <person name="Salamini F."/>
            <person name="Schmutz J."/>
            <person name="Morgante M."/>
            <person name="Rokhsar D.S."/>
        </authorList>
    </citation>
    <scope>NUCLEOTIDE SEQUENCE [LARGE SCALE GENOMIC DNA]</scope>
    <source>
        <strain evidence="2">cv. Nemared</strain>
    </source>
</reference>
<dbReference type="EMBL" id="CM007651">
    <property type="protein sequence ID" value="ONI29672.1"/>
    <property type="molecule type" value="Genomic_DNA"/>
</dbReference>
<organism evidence="1 2">
    <name type="scientific">Prunus persica</name>
    <name type="common">Peach</name>
    <name type="synonym">Amygdalus persica</name>
    <dbReference type="NCBI Taxonomy" id="3760"/>
    <lineage>
        <taxon>Eukaryota</taxon>
        <taxon>Viridiplantae</taxon>
        <taxon>Streptophyta</taxon>
        <taxon>Embryophyta</taxon>
        <taxon>Tracheophyta</taxon>
        <taxon>Spermatophyta</taxon>
        <taxon>Magnoliopsida</taxon>
        <taxon>eudicotyledons</taxon>
        <taxon>Gunneridae</taxon>
        <taxon>Pentapetalae</taxon>
        <taxon>rosids</taxon>
        <taxon>fabids</taxon>
        <taxon>Rosales</taxon>
        <taxon>Rosaceae</taxon>
        <taxon>Amygdaloideae</taxon>
        <taxon>Amygdaleae</taxon>
        <taxon>Prunus</taxon>
    </lineage>
</organism>
<gene>
    <name evidence="1" type="ORF">PRUPE_1G208200</name>
</gene>